<evidence type="ECO:0000313" key="4">
    <source>
        <dbReference type="Proteomes" id="UP000305067"/>
    </source>
</evidence>
<keyword evidence="4" id="KW-1185">Reference proteome</keyword>
<feature type="compositionally biased region" description="Low complexity" evidence="1">
    <location>
        <begin position="403"/>
        <end position="423"/>
    </location>
</feature>
<feature type="compositionally biased region" description="Polar residues" evidence="1">
    <location>
        <begin position="471"/>
        <end position="485"/>
    </location>
</feature>
<dbReference type="GO" id="GO:0008023">
    <property type="term" value="C:transcription elongation factor complex"/>
    <property type="evidence" value="ECO:0007669"/>
    <property type="project" value="InterPro"/>
</dbReference>
<evidence type="ECO:0000256" key="1">
    <source>
        <dbReference type="SAM" id="MobiDB-lite"/>
    </source>
</evidence>
<dbReference type="Gene3D" id="1.10.10.2670">
    <property type="entry name" value="E3 ubiquitin-protein ligase"/>
    <property type="match status" value="1"/>
</dbReference>
<protein>
    <recommendedName>
        <fullName evidence="2">RNA polymerase II elongation factor ELL N-terminal domain-containing protein</fullName>
    </recommendedName>
</protein>
<feature type="domain" description="RNA polymerase II elongation factor ELL N-terminal" evidence="2">
    <location>
        <begin position="124"/>
        <end position="311"/>
    </location>
</feature>
<sequence length="669" mass="71417">MPLPNSGILALHGPSKPGEMGQSKPKQAMIVRMSEQTLKALTAMQANPQIQIEFGAAPGIHIGETFYPMAARKEDIPHDLYLRAAPANKPTAPLKLYANVTGKFFVEQKLASDNAHLKKLRERTAQATEAKQETRTMMLDAPPVTASQSTAGTSKKRKAPGTGIFRKPLPASSSATASLGVGGSSAGGRKASPNPAAPGPSASGSGSASGSASGSSAPSGNTASHPARPRLIHCLALAPRSADEVVRLVGGSRCDSSTRADLLNLLSDVAEPAEQKSSGGTWRLRQRSWLEVRPFEWPKISEQERISMARSARLAFGALRIPENDPAWANVKFRTTVQHDGSPAPGGNGSDAPSPRRGITSKEAKEKAKAAGTAKAPRVRAGSTTAPSVPSSSSAATRHDTSRTASTSVSASTSLSSATSTSTPAQRPRPAALNLAKDVGDAERDRARAASPLSATSSTQATRRAPPGSGYKSTNRGSTPVNVPATSKTTPVPSTSTSTSNLQTPTDAPKRMKNVAGLPPKPPPQSQTQKATPASVAPSGSGSARRAATSTQDSDSERAREKREKEKDERMKERRKEREREEREKEKEKEREKETLREKEREREKMERQKEKEKEREEEKEREAREKKTRSRTENERRIGSAVNDASGKENRSPRTSGNGRRIPALPPP</sequence>
<evidence type="ECO:0000313" key="3">
    <source>
        <dbReference type="EMBL" id="TFL02502.1"/>
    </source>
</evidence>
<feature type="compositionally biased region" description="Basic and acidic residues" evidence="1">
    <location>
        <begin position="360"/>
        <end position="369"/>
    </location>
</feature>
<feature type="compositionally biased region" description="Low complexity" evidence="1">
    <location>
        <begin position="383"/>
        <end position="396"/>
    </location>
</feature>
<dbReference type="OrthoDB" id="2587563at2759"/>
<dbReference type="EMBL" id="ML178822">
    <property type="protein sequence ID" value="TFL02502.1"/>
    <property type="molecule type" value="Genomic_DNA"/>
</dbReference>
<dbReference type="Proteomes" id="UP000305067">
    <property type="component" value="Unassembled WGS sequence"/>
</dbReference>
<dbReference type="InterPro" id="IPR019464">
    <property type="entry name" value="ELL_N"/>
</dbReference>
<organism evidence="3 4">
    <name type="scientific">Pterulicium gracile</name>
    <dbReference type="NCBI Taxonomy" id="1884261"/>
    <lineage>
        <taxon>Eukaryota</taxon>
        <taxon>Fungi</taxon>
        <taxon>Dikarya</taxon>
        <taxon>Basidiomycota</taxon>
        <taxon>Agaricomycotina</taxon>
        <taxon>Agaricomycetes</taxon>
        <taxon>Agaricomycetidae</taxon>
        <taxon>Agaricales</taxon>
        <taxon>Pleurotineae</taxon>
        <taxon>Pterulaceae</taxon>
        <taxon>Pterulicium</taxon>
    </lineage>
</organism>
<reference evidence="3 4" key="1">
    <citation type="journal article" date="2019" name="Nat. Ecol. Evol.">
        <title>Megaphylogeny resolves global patterns of mushroom evolution.</title>
        <authorList>
            <person name="Varga T."/>
            <person name="Krizsan K."/>
            <person name="Foldi C."/>
            <person name="Dima B."/>
            <person name="Sanchez-Garcia M."/>
            <person name="Sanchez-Ramirez S."/>
            <person name="Szollosi G.J."/>
            <person name="Szarkandi J.G."/>
            <person name="Papp V."/>
            <person name="Albert L."/>
            <person name="Andreopoulos W."/>
            <person name="Angelini C."/>
            <person name="Antonin V."/>
            <person name="Barry K.W."/>
            <person name="Bougher N.L."/>
            <person name="Buchanan P."/>
            <person name="Buyck B."/>
            <person name="Bense V."/>
            <person name="Catcheside P."/>
            <person name="Chovatia M."/>
            <person name="Cooper J."/>
            <person name="Damon W."/>
            <person name="Desjardin D."/>
            <person name="Finy P."/>
            <person name="Geml J."/>
            <person name="Haridas S."/>
            <person name="Hughes K."/>
            <person name="Justo A."/>
            <person name="Karasinski D."/>
            <person name="Kautmanova I."/>
            <person name="Kiss B."/>
            <person name="Kocsube S."/>
            <person name="Kotiranta H."/>
            <person name="LaButti K.M."/>
            <person name="Lechner B.E."/>
            <person name="Liimatainen K."/>
            <person name="Lipzen A."/>
            <person name="Lukacs Z."/>
            <person name="Mihaltcheva S."/>
            <person name="Morgado L.N."/>
            <person name="Niskanen T."/>
            <person name="Noordeloos M.E."/>
            <person name="Ohm R.A."/>
            <person name="Ortiz-Santana B."/>
            <person name="Ovrebo C."/>
            <person name="Racz N."/>
            <person name="Riley R."/>
            <person name="Savchenko A."/>
            <person name="Shiryaev A."/>
            <person name="Soop K."/>
            <person name="Spirin V."/>
            <person name="Szebenyi C."/>
            <person name="Tomsovsky M."/>
            <person name="Tulloss R.E."/>
            <person name="Uehling J."/>
            <person name="Grigoriev I.V."/>
            <person name="Vagvolgyi C."/>
            <person name="Papp T."/>
            <person name="Martin F.M."/>
            <person name="Miettinen O."/>
            <person name="Hibbett D.S."/>
            <person name="Nagy L.G."/>
        </authorList>
    </citation>
    <scope>NUCLEOTIDE SEQUENCE [LARGE SCALE GENOMIC DNA]</scope>
    <source>
        <strain evidence="3 4">CBS 309.79</strain>
    </source>
</reference>
<dbReference type="SUPFAM" id="SSF46785">
    <property type="entry name" value="Winged helix' DNA-binding domain"/>
    <property type="match status" value="1"/>
</dbReference>
<evidence type="ECO:0000259" key="2">
    <source>
        <dbReference type="Pfam" id="PF10390"/>
    </source>
</evidence>
<feature type="compositionally biased region" description="Basic and acidic residues" evidence="1">
    <location>
        <begin position="555"/>
        <end position="639"/>
    </location>
</feature>
<feature type="compositionally biased region" description="Polar residues" evidence="1">
    <location>
        <begin position="453"/>
        <end position="462"/>
    </location>
</feature>
<feature type="compositionally biased region" description="Basic and acidic residues" evidence="1">
    <location>
        <begin position="438"/>
        <end position="448"/>
    </location>
</feature>
<dbReference type="InterPro" id="IPR042065">
    <property type="entry name" value="E3_ELL-like"/>
</dbReference>
<feature type="compositionally biased region" description="Low complexity" evidence="1">
    <location>
        <begin position="486"/>
        <end position="500"/>
    </location>
</feature>
<feature type="region of interest" description="Disordered" evidence="1">
    <location>
        <begin position="336"/>
        <end position="669"/>
    </location>
</feature>
<feature type="compositionally biased region" description="Low complexity" evidence="1">
    <location>
        <begin position="187"/>
        <end position="224"/>
    </location>
</feature>
<accession>A0A5C3QL53</accession>
<dbReference type="InterPro" id="IPR036390">
    <property type="entry name" value="WH_DNA-bd_sf"/>
</dbReference>
<dbReference type="Pfam" id="PF10390">
    <property type="entry name" value="ELL"/>
    <property type="match status" value="1"/>
</dbReference>
<proteinExistence type="predicted"/>
<feature type="region of interest" description="Disordered" evidence="1">
    <location>
        <begin position="1"/>
        <end position="24"/>
    </location>
</feature>
<name>A0A5C3QL53_9AGAR</name>
<feature type="compositionally biased region" description="Low complexity" evidence="1">
    <location>
        <begin position="526"/>
        <end position="550"/>
    </location>
</feature>
<dbReference type="STRING" id="1884261.A0A5C3QL53"/>
<dbReference type="AlphaFoldDB" id="A0A5C3QL53"/>
<dbReference type="GO" id="GO:0006368">
    <property type="term" value="P:transcription elongation by RNA polymerase II"/>
    <property type="evidence" value="ECO:0007669"/>
    <property type="project" value="InterPro"/>
</dbReference>
<gene>
    <name evidence="3" type="ORF">BDV98DRAFT_430168</name>
</gene>
<feature type="region of interest" description="Disordered" evidence="1">
    <location>
        <begin position="123"/>
        <end position="226"/>
    </location>
</feature>